<keyword evidence="2" id="KW-1185">Reference proteome</keyword>
<evidence type="ECO:0000313" key="2">
    <source>
        <dbReference type="Proteomes" id="UP000222975"/>
    </source>
</evidence>
<reference evidence="2" key="1">
    <citation type="submission" date="2016-03" db="EMBL/GenBank/DDBJ databases">
        <authorList>
            <person name="Sharma R."/>
            <person name="Simister A.R."/>
            <person name="Berg J.A."/>
            <person name="Jensen G.L."/>
            <person name="Keele B.R."/>
            <person name="Ward M.E.H."/>
            <person name="Breakwell D.P."/>
            <person name="Hope S."/>
            <person name="Grose J.H."/>
        </authorList>
    </citation>
    <scope>NUCLEOTIDE SEQUENCE [LARGE SCALE GENOMIC DNA]</scope>
</reference>
<protein>
    <submittedName>
        <fullName evidence="1">Uncharacterized protein</fullName>
    </submittedName>
</protein>
<dbReference type="EMBL" id="KU886223">
    <property type="protein sequence ID" value="ASB43076.1"/>
    <property type="molecule type" value="Genomic_DNA"/>
</dbReference>
<gene>
    <name evidence="1" type="ORF">SIMMY50_208</name>
</gene>
<organism evidence="1 2">
    <name type="scientific">Erwinia phage vB_EamM_Simmy50</name>
    <dbReference type="NCBI Taxonomy" id="1815988"/>
    <lineage>
        <taxon>Viruses</taxon>
        <taxon>Duplodnaviria</taxon>
        <taxon>Heunggongvirae</taxon>
        <taxon>Uroviricota</taxon>
        <taxon>Caudoviricetes</taxon>
        <taxon>Chimalliviridae</taxon>
        <taxon>Agricanvirus</taxon>
        <taxon>Agricanvirus simmy50</taxon>
    </lineage>
</organism>
<name>A0A1Z2XX88_9CAUD</name>
<dbReference type="Proteomes" id="UP000222975">
    <property type="component" value="Segment"/>
</dbReference>
<evidence type="ECO:0000313" key="1">
    <source>
        <dbReference type="EMBL" id="ASB43076.1"/>
    </source>
</evidence>
<sequence>MTAGLGLHYNPASVQPVFSSCVPEPVQEPTDEGTTGSILLPIICCVTGPRMAYTGTSNRIQRRCAFSSLSCG</sequence>
<accession>A0A1Z2XX88</accession>
<proteinExistence type="predicted"/>